<dbReference type="OrthoDB" id="8021128at2"/>
<reference evidence="1 2" key="1">
    <citation type="submission" date="2019-07" db="EMBL/GenBank/DDBJ databases">
        <title>Whole genome shotgun sequence of Microvirga aerophila NBRC 106136.</title>
        <authorList>
            <person name="Hosoyama A."/>
            <person name="Uohara A."/>
            <person name="Ohji S."/>
            <person name="Ichikawa N."/>
        </authorList>
    </citation>
    <scope>NUCLEOTIDE SEQUENCE [LARGE SCALE GENOMIC DNA]</scope>
    <source>
        <strain evidence="1 2">NBRC 106136</strain>
    </source>
</reference>
<dbReference type="Proteomes" id="UP000321085">
    <property type="component" value="Unassembled WGS sequence"/>
</dbReference>
<gene>
    <name evidence="1" type="ORF">MAE02_57150</name>
</gene>
<organism evidence="1 2">
    <name type="scientific">Microvirga aerophila</name>
    <dbReference type="NCBI Taxonomy" id="670291"/>
    <lineage>
        <taxon>Bacteria</taxon>
        <taxon>Pseudomonadati</taxon>
        <taxon>Pseudomonadota</taxon>
        <taxon>Alphaproteobacteria</taxon>
        <taxon>Hyphomicrobiales</taxon>
        <taxon>Methylobacteriaceae</taxon>
        <taxon>Microvirga</taxon>
    </lineage>
</organism>
<name>A0A512C1D9_9HYPH</name>
<evidence type="ECO:0000313" key="1">
    <source>
        <dbReference type="EMBL" id="GEO18019.1"/>
    </source>
</evidence>
<comment type="caution">
    <text evidence="1">The sequence shown here is derived from an EMBL/GenBank/DDBJ whole genome shotgun (WGS) entry which is preliminary data.</text>
</comment>
<accession>A0A512C1D9</accession>
<sequence length="74" mass="8349">MPKPNGQVSRWAETEVAKHTPPENIRQRLAYEEKQIRALAGTGSGRDMEKAREAHQELIQVLSERLSRAGKQSP</sequence>
<proteinExistence type="predicted"/>
<dbReference type="AlphaFoldDB" id="A0A512C1D9"/>
<keyword evidence="2" id="KW-1185">Reference proteome</keyword>
<dbReference type="EMBL" id="BJYU01000145">
    <property type="protein sequence ID" value="GEO18019.1"/>
    <property type="molecule type" value="Genomic_DNA"/>
</dbReference>
<evidence type="ECO:0000313" key="2">
    <source>
        <dbReference type="Proteomes" id="UP000321085"/>
    </source>
</evidence>
<protein>
    <submittedName>
        <fullName evidence="1">Uncharacterized protein</fullName>
    </submittedName>
</protein>